<dbReference type="STRING" id="69771.A0A1V6PIV7"/>
<dbReference type="GO" id="GO:0003677">
    <property type="term" value="F:DNA binding"/>
    <property type="evidence" value="ECO:0007669"/>
    <property type="project" value="TreeGrafter"/>
</dbReference>
<dbReference type="OrthoDB" id="1421013at2759"/>
<dbReference type="GO" id="GO:0000460">
    <property type="term" value="P:maturation of 5.8S rRNA"/>
    <property type="evidence" value="ECO:0007669"/>
    <property type="project" value="TreeGrafter"/>
</dbReference>
<comment type="function">
    <text evidence="6">Required for exosome-dependent processing of pre-rRNA and small nucleolar RNA (snRNA) precursors. Involved in processing of 35S pre-rRNA at the A0, A1 and A2 sites.</text>
</comment>
<evidence type="ECO:0000256" key="1">
    <source>
        <dbReference type="ARBA" id="ARBA00004123"/>
    </source>
</evidence>
<dbReference type="GO" id="GO:0005730">
    <property type="term" value="C:nucleolus"/>
    <property type="evidence" value="ECO:0007669"/>
    <property type="project" value="TreeGrafter"/>
</dbReference>
<dbReference type="InterPro" id="IPR011082">
    <property type="entry name" value="Exosome-assoc_fac/DNA_repair"/>
</dbReference>
<evidence type="ECO:0000313" key="9">
    <source>
        <dbReference type="Proteomes" id="UP000191522"/>
    </source>
</evidence>
<evidence type="ECO:0000256" key="4">
    <source>
        <dbReference type="ARBA" id="ARBA00022884"/>
    </source>
</evidence>
<evidence type="ECO:0000256" key="2">
    <source>
        <dbReference type="ARBA" id="ARBA00009154"/>
    </source>
</evidence>
<evidence type="ECO:0000256" key="5">
    <source>
        <dbReference type="ARBA" id="ARBA00023242"/>
    </source>
</evidence>
<organism evidence="8 9">
    <name type="scientific">Penicillium decumbens</name>
    <dbReference type="NCBI Taxonomy" id="69771"/>
    <lineage>
        <taxon>Eukaryota</taxon>
        <taxon>Fungi</taxon>
        <taxon>Dikarya</taxon>
        <taxon>Ascomycota</taxon>
        <taxon>Pezizomycotina</taxon>
        <taxon>Eurotiomycetes</taxon>
        <taxon>Eurotiomycetidae</taxon>
        <taxon>Eurotiales</taxon>
        <taxon>Aspergillaceae</taxon>
        <taxon>Penicillium</taxon>
    </lineage>
</organism>
<comment type="caution">
    <text evidence="8">The sequence shown here is derived from an EMBL/GenBank/DDBJ whole genome shotgun (WGS) entry which is preliminary data.</text>
</comment>
<evidence type="ECO:0000313" key="8">
    <source>
        <dbReference type="EMBL" id="OQD76924.1"/>
    </source>
</evidence>
<dbReference type="GO" id="GO:0003723">
    <property type="term" value="F:RNA binding"/>
    <property type="evidence" value="ECO:0007669"/>
    <property type="project" value="UniProtKB-UniRule"/>
</dbReference>
<protein>
    <recommendedName>
        <fullName evidence="6">Exosome complex protein</fullName>
    </recommendedName>
</protein>
<feature type="compositionally biased region" description="Polar residues" evidence="7">
    <location>
        <begin position="160"/>
        <end position="173"/>
    </location>
</feature>
<name>A0A1V6PIV7_PENDC</name>
<accession>A0A1V6PIV7</accession>
<keyword evidence="4 6" id="KW-0694">RNA-binding</keyword>
<comment type="similarity">
    <text evidence="2 6">Belongs to the C1D family.</text>
</comment>
<evidence type="ECO:0000256" key="6">
    <source>
        <dbReference type="RuleBase" id="RU368003"/>
    </source>
</evidence>
<dbReference type="PANTHER" id="PTHR15341:SF3">
    <property type="entry name" value="NUCLEAR NUCLEIC ACID-BINDING PROTEIN C1D"/>
    <property type="match status" value="1"/>
</dbReference>
<keyword evidence="9" id="KW-1185">Reference proteome</keyword>
<dbReference type="InterPro" id="IPR007146">
    <property type="entry name" value="Sas10/Utp3/C1D"/>
</dbReference>
<dbReference type="EMBL" id="MDYL01000003">
    <property type="protein sequence ID" value="OQD76924.1"/>
    <property type="molecule type" value="Genomic_DNA"/>
</dbReference>
<dbReference type="Pfam" id="PF04000">
    <property type="entry name" value="Sas10_Utp3"/>
    <property type="match status" value="1"/>
</dbReference>
<evidence type="ECO:0000256" key="3">
    <source>
        <dbReference type="ARBA" id="ARBA00022552"/>
    </source>
</evidence>
<keyword evidence="5 6" id="KW-0539">Nucleus</keyword>
<feature type="region of interest" description="Disordered" evidence="7">
    <location>
        <begin position="152"/>
        <end position="247"/>
    </location>
</feature>
<proteinExistence type="inferred from homology"/>
<gene>
    <name evidence="8" type="ORF">PENDEC_c003G01618</name>
</gene>
<dbReference type="PANTHER" id="PTHR15341">
    <property type="entry name" value="SUN-COR STEROID HORMONE RECEPTOR CO-REPRESSOR"/>
    <property type="match status" value="1"/>
</dbReference>
<dbReference type="GO" id="GO:0010468">
    <property type="term" value="P:regulation of gene expression"/>
    <property type="evidence" value="ECO:0007669"/>
    <property type="project" value="TreeGrafter"/>
</dbReference>
<dbReference type="AlphaFoldDB" id="A0A1V6PIV7"/>
<feature type="compositionally biased region" description="Basic and acidic residues" evidence="7">
    <location>
        <begin position="190"/>
        <end position="227"/>
    </location>
</feature>
<dbReference type="GO" id="GO:0000178">
    <property type="term" value="C:exosome (RNase complex)"/>
    <property type="evidence" value="ECO:0007669"/>
    <property type="project" value="TreeGrafter"/>
</dbReference>
<feature type="compositionally biased region" description="Acidic residues" evidence="7">
    <location>
        <begin position="175"/>
        <end position="189"/>
    </location>
</feature>
<dbReference type="Proteomes" id="UP000191522">
    <property type="component" value="Unassembled WGS sequence"/>
</dbReference>
<sequence>MDTKDLLPLLEQLDDDVDDLEEVLQPFLSQSLSKGSKNLPVMDKAKLHVLITYTLESLIFSYLRLHGVDAKQHSVFRELSRVRQYFDKIKALETEPEQRTMTLDKEAAGRFIKHGLAGNNKIDLELAEKQAKERARAEFKAAMLAKKKASAIPDLPAQTKDLSSAGPSTAQSGADSDDSDEDVDSDAEAELAKEKEKKKAKIEKVNARSKDAKAAKKQRKLESAERKEKKKQRRQKKEELRKIRNNK</sequence>
<reference evidence="9" key="1">
    <citation type="journal article" date="2017" name="Nat. Microbiol.">
        <title>Global analysis of biosynthetic gene clusters reveals vast potential of secondary metabolite production in Penicillium species.</title>
        <authorList>
            <person name="Nielsen J.C."/>
            <person name="Grijseels S."/>
            <person name="Prigent S."/>
            <person name="Ji B."/>
            <person name="Dainat J."/>
            <person name="Nielsen K.F."/>
            <person name="Frisvad J.C."/>
            <person name="Workman M."/>
            <person name="Nielsen J."/>
        </authorList>
    </citation>
    <scope>NUCLEOTIDE SEQUENCE [LARGE SCALE GENOMIC DNA]</scope>
    <source>
        <strain evidence="9">IBT 11843</strain>
    </source>
</reference>
<evidence type="ECO:0000256" key="7">
    <source>
        <dbReference type="SAM" id="MobiDB-lite"/>
    </source>
</evidence>
<feature type="compositionally biased region" description="Basic and acidic residues" evidence="7">
    <location>
        <begin position="236"/>
        <end position="247"/>
    </location>
</feature>
<comment type="subcellular location">
    <subcellularLocation>
        <location evidence="1 6">Nucleus</location>
    </subcellularLocation>
</comment>
<dbReference type="OMA" id="GADAQNH"/>
<keyword evidence="3 6" id="KW-0698">rRNA processing</keyword>